<evidence type="ECO:0000259" key="7">
    <source>
        <dbReference type="Pfam" id="PF12698"/>
    </source>
</evidence>
<name>A0A1H1SCA2_9BRAD</name>
<feature type="transmembrane region" description="Helical" evidence="6">
    <location>
        <begin position="12"/>
        <end position="35"/>
    </location>
</feature>
<evidence type="ECO:0000256" key="6">
    <source>
        <dbReference type="SAM" id="Phobius"/>
    </source>
</evidence>
<evidence type="ECO:0000256" key="1">
    <source>
        <dbReference type="ARBA" id="ARBA00004651"/>
    </source>
</evidence>
<evidence type="ECO:0000313" key="8">
    <source>
        <dbReference type="EMBL" id="SDS45376.1"/>
    </source>
</evidence>
<evidence type="ECO:0000256" key="2">
    <source>
        <dbReference type="ARBA" id="ARBA00022475"/>
    </source>
</evidence>
<evidence type="ECO:0000256" key="3">
    <source>
        <dbReference type="ARBA" id="ARBA00022692"/>
    </source>
</evidence>
<evidence type="ECO:0000256" key="4">
    <source>
        <dbReference type="ARBA" id="ARBA00022989"/>
    </source>
</evidence>
<sequence>MTGILQAFRNEFHRIFTVKPVFAVLIMGVAIYAVYYPQPYLNEALRNVPVVIVDRDGTQASRDFARRVDATSDVAVVEMMPDLASAEWVVYARRANGILVIPQYFERELLHGRPSPVALYADASYFLIYQRVAGAVSAVAQTMGAEVETARLVAIGVDPAIAVAASSPMPLTAVPLFNPEGGYATYVLPGAFVLLLQQILLMGVGLLSTLPDLNSTGAGRERQTPLATILGKLLAYLAIQAVALPLYLIVLPYMYGLPRLGGIGPILIFAIPFVLSVAGLGFVVAGIFRKSVRVQLILGAAGLPLFMVAGFSWPREAIPPVIKLVSHVVPSTSAIDGFVKLSQLGAPFSAVTSEFLTLWVLAIFYNLVALLLVPRDPALVVKTTTTIQAV</sequence>
<keyword evidence="5 6" id="KW-0472">Membrane</keyword>
<dbReference type="InterPro" id="IPR013525">
    <property type="entry name" value="ABC2_TM"/>
</dbReference>
<dbReference type="AlphaFoldDB" id="A0A1H1SCA2"/>
<dbReference type="InterPro" id="IPR051449">
    <property type="entry name" value="ABC-2_transporter_component"/>
</dbReference>
<gene>
    <name evidence="8" type="ORF">SAMN05444158_2104</name>
</gene>
<feature type="transmembrane region" description="Helical" evidence="6">
    <location>
        <begin position="229"/>
        <end position="254"/>
    </location>
</feature>
<accession>A0A1H1SCA2</accession>
<keyword evidence="9" id="KW-1185">Reference proteome</keyword>
<dbReference type="Pfam" id="PF12698">
    <property type="entry name" value="ABC2_membrane_3"/>
    <property type="match status" value="1"/>
</dbReference>
<reference evidence="9" key="1">
    <citation type="submission" date="2016-10" db="EMBL/GenBank/DDBJ databases">
        <authorList>
            <person name="Varghese N."/>
            <person name="Submissions S."/>
        </authorList>
    </citation>
    <scope>NUCLEOTIDE SEQUENCE [LARGE SCALE GENOMIC DNA]</scope>
    <source>
        <strain evidence="9">GAS369</strain>
    </source>
</reference>
<dbReference type="GO" id="GO:0140359">
    <property type="term" value="F:ABC-type transporter activity"/>
    <property type="evidence" value="ECO:0007669"/>
    <property type="project" value="InterPro"/>
</dbReference>
<protein>
    <submittedName>
        <fullName evidence="8">ABC-2 type transport system permease protein</fullName>
    </submittedName>
</protein>
<feature type="transmembrane region" description="Helical" evidence="6">
    <location>
        <begin position="295"/>
        <end position="313"/>
    </location>
</feature>
<proteinExistence type="predicted"/>
<keyword evidence="2" id="KW-1003">Cell membrane</keyword>
<feature type="domain" description="ABC-2 type transporter transmembrane" evidence="7">
    <location>
        <begin position="21"/>
        <end position="371"/>
    </location>
</feature>
<keyword evidence="3 6" id="KW-0812">Transmembrane</keyword>
<feature type="transmembrane region" description="Helical" evidence="6">
    <location>
        <begin position="355"/>
        <end position="373"/>
    </location>
</feature>
<dbReference type="PANTHER" id="PTHR30294:SF46">
    <property type="entry name" value="ABC TRANSPORTER PERMEASE"/>
    <property type="match status" value="1"/>
</dbReference>
<dbReference type="RefSeq" id="WP_146687188.1">
    <property type="nucleotide sequence ID" value="NZ_LT629750.1"/>
</dbReference>
<dbReference type="Proteomes" id="UP000243904">
    <property type="component" value="Chromosome I"/>
</dbReference>
<dbReference type="Gene3D" id="3.40.1710.10">
    <property type="entry name" value="abc type-2 transporter like domain"/>
    <property type="match status" value="1"/>
</dbReference>
<dbReference type="PANTHER" id="PTHR30294">
    <property type="entry name" value="MEMBRANE COMPONENT OF ABC TRANSPORTER YHHJ-RELATED"/>
    <property type="match status" value="1"/>
</dbReference>
<evidence type="ECO:0000256" key="5">
    <source>
        <dbReference type="ARBA" id="ARBA00023136"/>
    </source>
</evidence>
<dbReference type="EMBL" id="LT629750">
    <property type="protein sequence ID" value="SDS45376.1"/>
    <property type="molecule type" value="Genomic_DNA"/>
</dbReference>
<feature type="transmembrane region" description="Helical" evidence="6">
    <location>
        <begin position="186"/>
        <end position="208"/>
    </location>
</feature>
<dbReference type="GO" id="GO:0005886">
    <property type="term" value="C:plasma membrane"/>
    <property type="evidence" value="ECO:0007669"/>
    <property type="project" value="UniProtKB-SubCell"/>
</dbReference>
<feature type="transmembrane region" description="Helical" evidence="6">
    <location>
        <begin position="266"/>
        <end position="288"/>
    </location>
</feature>
<keyword evidence="4 6" id="KW-1133">Transmembrane helix</keyword>
<evidence type="ECO:0000313" key="9">
    <source>
        <dbReference type="Proteomes" id="UP000243904"/>
    </source>
</evidence>
<organism evidence="8 9">
    <name type="scientific">Bradyrhizobium canariense</name>
    <dbReference type="NCBI Taxonomy" id="255045"/>
    <lineage>
        <taxon>Bacteria</taxon>
        <taxon>Pseudomonadati</taxon>
        <taxon>Pseudomonadota</taxon>
        <taxon>Alphaproteobacteria</taxon>
        <taxon>Hyphomicrobiales</taxon>
        <taxon>Nitrobacteraceae</taxon>
        <taxon>Bradyrhizobium</taxon>
    </lineage>
</organism>
<comment type="subcellular location">
    <subcellularLocation>
        <location evidence="1">Cell membrane</location>
        <topology evidence="1">Multi-pass membrane protein</topology>
    </subcellularLocation>
</comment>